<name>Q98R22_MYCPU</name>
<feature type="domain" description="UmuC" evidence="2">
    <location>
        <begin position="14"/>
        <end position="195"/>
    </location>
</feature>
<proteinExistence type="inferred from homology"/>
<dbReference type="KEGG" id="mpu:MYPU_1880"/>
<evidence type="ECO:0000313" key="3">
    <source>
        <dbReference type="EMBL" id="CAC13361.1"/>
    </source>
</evidence>
<dbReference type="InterPro" id="IPR017961">
    <property type="entry name" value="DNA_pol_Y-fam_little_finger"/>
</dbReference>
<organism evidence="4">
    <name type="scientific">Mycoplasmopsis pulmonis (strain UAB CTIP)</name>
    <name type="common">Mycoplasma pulmonis</name>
    <dbReference type="NCBI Taxonomy" id="272635"/>
    <lineage>
        <taxon>Bacteria</taxon>
        <taxon>Bacillati</taxon>
        <taxon>Mycoplasmatota</taxon>
        <taxon>Mycoplasmoidales</taxon>
        <taxon>Metamycoplasmataceae</taxon>
        <taxon>Mycoplasmopsis</taxon>
    </lineage>
</organism>
<dbReference type="HOGENOM" id="CLU_012348_1_1_14"/>
<dbReference type="InterPro" id="IPR001126">
    <property type="entry name" value="UmuC"/>
</dbReference>
<dbReference type="InterPro" id="IPR043128">
    <property type="entry name" value="Rev_trsase/Diguanyl_cyclase"/>
</dbReference>
<dbReference type="EMBL" id="AL445563">
    <property type="protein sequence ID" value="CAC13361.1"/>
    <property type="molecule type" value="Genomic_DNA"/>
</dbReference>
<dbReference type="Pfam" id="PF00817">
    <property type="entry name" value="IMS"/>
    <property type="match status" value="1"/>
</dbReference>
<evidence type="ECO:0000259" key="2">
    <source>
        <dbReference type="PROSITE" id="PS50173"/>
    </source>
</evidence>
<gene>
    <name evidence="3" type="ordered locus">MYPU_1880</name>
</gene>
<dbReference type="Gene3D" id="3.30.1490.100">
    <property type="entry name" value="DNA polymerase, Y-family, little finger domain"/>
    <property type="match status" value="1"/>
</dbReference>
<keyword evidence="4" id="KW-1185">Reference proteome</keyword>
<dbReference type="eggNOG" id="COG0389">
    <property type="taxonomic scope" value="Bacteria"/>
</dbReference>
<evidence type="ECO:0000256" key="1">
    <source>
        <dbReference type="ARBA" id="ARBA00010945"/>
    </source>
</evidence>
<dbReference type="GO" id="GO:0003684">
    <property type="term" value="F:damaged DNA binding"/>
    <property type="evidence" value="ECO:0007669"/>
    <property type="project" value="InterPro"/>
</dbReference>
<dbReference type="InterPro" id="IPR022880">
    <property type="entry name" value="DNApol_IV"/>
</dbReference>
<dbReference type="BioCyc" id="MPUL272635:G1GT6-191-MONOMER"/>
<dbReference type="CDD" id="cd03586">
    <property type="entry name" value="PolY_Pol_IV_kappa"/>
    <property type="match status" value="1"/>
</dbReference>
<reference evidence="3 4" key="1">
    <citation type="journal article" date="2001" name="Nucleic Acids Res.">
        <title>The complete genome sequence of the murine respiratory pathogen Mycoplasma pulmonis.</title>
        <authorList>
            <person name="Chambaud I."/>
            <person name="Heilig R."/>
            <person name="Ferris S."/>
            <person name="Barbe V."/>
            <person name="Samson D."/>
            <person name="Galisson F."/>
            <person name="Moszer I."/>
            <person name="Dybvig K."/>
            <person name="Wroblewski H."/>
            <person name="Viari A."/>
            <person name="Rocha E.P.C."/>
            <person name="Blanchard A."/>
        </authorList>
    </citation>
    <scope>NUCLEOTIDE SEQUENCE [LARGE SCALE GENOMIC DNA]</scope>
    <source>
        <strain evidence="3 4">UAB CTIP</strain>
    </source>
</reference>
<dbReference type="PANTHER" id="PTHR11076">
    <property type="entry name" value="DNA REPAIR POLYMERASE UMUC / TRANSFERASE FAMILY MEMBER"/>
    <property type="match status" value="1"/>
</dbReference>
<dbReference type="SUPFAM" id="SSF100879">
    <property type="entry name" value="Lesion bypass DNA polymerase (Y-family), little finger domain"/>
    <property type="match status" value="1"/>
</dbReference>
<dbReference type="GO" id="GO:0005829">
    <property type="term" value="C:cytosol"/>
    <property type="evidence" value="ECO:0007669"/>
    <property type="project" value="TreeGrafter"/>
</dbReference>
<dbReference type="STRING" id="272635.gene:17576775"/>
<dbReference type="InterPro" id="IPR043502">
    <property type="entry name" value="DNA/RNA_pol_sf"/>
</dbReference>
<dbReference type="GO" id="GO:0042276">
    <property type="term" value="P:error-prone translesion synthesis"/>
    <property type="evidence" value="ECO:0007669"/>
    <property type="project" value="TreeGrafter"/>
</dbReference>
<comment type="similarity">
    <text evidence="1">Belongs to the DNA polymerase type-Y family.</text>
</comment>
<dbReference type="PIR" id="D90535">
    <property type="entry name" value="D90535"/>
</dbReference>
<accession>Q98R22</accession>
<dbReference type="GO" id="GO:0003887">
    <property type="term" value="F:DNA-directed DNA polymerase activity"/>
    <property type="evidence" value="ECO:0007669"/>
    <property type="project" value="InterPro"/>
</dbReference>
<dbReference type="Gene3D" id="3.30.70.270">
    <property type="match status" value="1"/>
</dbReference>
<dbReference type="GO" id="GO:0006281">
    <property type="term" value="P:DNA repair"/>
    <property type="evidence" value="ECO:0007669"/>
    <property type="project" value="InterPro"/>
</dbReference>
<evidence type="ECO:0000313" key="4">
    <source>
        <dbReference type="Proteomes" id="UP000000528"/>
    </source>
</evidence>
<dbReference type="SUPFAM" id="SSF56672">
    <property type="entry name" value="DNA/RNA polymerases"/>
    <property type="match status" value="1"/>
</dbReference>
<dbReference type="GO" id="GO:0009432">
    <property type="term" value="P:SOS response"/>
    <property type="evidence" value="ECO:0007669"/>
    <property type="project" value="TreeGrafter"/>
</dbReference>
<dbReference type="PANTHER" id="PTHR11076:SF33">
    <property type="entry name" value="DNA POLYMERASE KAPPA"/>
    <property type="match status" value="1"/>
</dbReference>
<dbReference type="AlphaFoldDB" id="Q98R22"/>
<sequence length="425" mass="48944">MLVKIIFMLKSKVIFHLDADSYFVSAIRTIRKDLFGKSMVVAHNHKRAIITSASYEAKAKGIKVGMPLYKAKLIDPNVVVADYSFELYSNLSSNIFNFLYENYTKKIQIYSIDEFFIDASDLVVKKGSILKLAQEMQKAIMDNFSIPFSIGVGPNLWMAKMSTSINKPYGITITKRSDLKKNIYSQDISEYVGIGKSGLAKLSHLNIKTIGDFCNSVFAQGALEKIYGIKLKTIKEECQGISNDQIDTSQNDAQSLGSEISFSHDDLDERSSIFNYFKLICELLEKKLKNRGIYANTLTVKLRDQNYKWKTKRKKYSIKLFESQDIMNRVIEIFNQFWDEKKLRGLGISLSDFGDIYQSDLSFDLFDQKYDSKKEKINALIKSINKDKTRKVIYFLNEYQDSQIHKSKQSKFIKNEQKKIKKTSL</sequence>
<dbReference type="InterPro" id="IPR050116">
    <property type="entry name" value="DNA_polymerase-Y"/>
</dbReference>
<dbReference type="InterPro" id="IPR036775">
    <property type="entry name" value="DNA_pol_Y-fam_lit_finger_sf"/>
</dbReference>
<dbReference type="Pfam" id="PF11799">
    <property type="entry name" value="IMS_C"/>
    <property type="match status" value="1"/>
</dbReference>
<dbReference type="Proteomes" id="UP000000528">
    <property type="component" value="Chromosome"/>
</dbReference>
<dbReference type="PROSITE" id="PS50173">
    <property type="entry name" value="UMUC"/>
    <property type="match status" value="1"/>
</dbReference>
<dbReference type="Gene3D" id="3.40.1170.60">
    <property type="match status" value="1"/>
</dbReference>
<protein>
    <submittedName>
        <fullName evidence="3">DNA-DAMAGE REPAIR PROTEIN MUCB</fullName>
    </submittedName>
</protein>